<feature type="domain" description="NFACT RNA-binding" evidence="7">
    <location>
        <begin position="495"/>
        <end position="584"/>
    </location>
</feature>
<keyword evidence="9" id="KW-1185">Reference proteome</keyword>
<evidence type="ECO:0000256" key="1">
    <source>
        <dbReference type="ARBA" id="ARBA00022555"/>
    </source>
</evidence>
<comment type="subunit">
    <text evidence="5">Associates with stalled 50S ribosomal subunits. Binds to RqcP.</text>
</comment>
<dbReference type="RefSeq" id="WP_206658807.1">
    <property type="nucleotide sequence ID" value="NZ_CP071182.1"/>
</dbReference>
<reference evidence="8 9" key="1">
    <citation type="submission" date="2021-02" db="EMBL/GenBank/DDBJ databases">
        <title>Alicyclobacillus curvatus sp. nov. and Alicyclobacillus mengziensis sp. nov., two acidophilic bacteria isolated from acid mine drainage.</title>
        <authorList>
            <person name="Huang Y."/>
        </authorList>
    </citation>
    <scope>NUCLEOTIDE SEQUENCE [LARGE SCALE GENOMIC DNA]</scope>
    <source>
        <strain evidence="8 9">S30H14</strain>
    </source>
</reference>
<protein>
    <recommendedName>
        <fullName evidence="5">Rqc2 homolog RqcH</fullName>
        <shortName evidence="5">RqcH</shortName>
    </recommendedName>
</protein>
<evidence type="ECO:0000256" key="2">
    <source>
        <dbReference type="ARBA" id="ARBA00022730"/>
    </source>
</evidence>
<feature type="compositionally biased region" description="Basic residues" evidence="6">
    <location>
        <begin position="468"/>
        <end position="485"/>
    </location>
</feature>
<dbReference type="PANTHER" id="PTHR15239">
    <property type="entry name" value="NUCLEAR EXPORT MEDIATOR FACTOR NEMF"/>
    <property type="match status" value="1"/>
</dbReference>
<evidence type="ECO:0000259" key="7">
    <source>
        <dbReference type="Pfam" id="PF05670"/>
    </source>
</evidence>
<sequence length="622" mass="69478">MDGLGIRVLTGEWNEWFTGARIEKVHQPTAREVVLTLRKGGKTTRVLLSAHRQLARAHVLRQVRPGNPQEPPMFCMLLRRRIEGGRVTRVWQPGWERILCLDIEAQNDIGDVIRYVLALEVMGKHSNLIFCLQNEDGSPDKIVDAIVHVTPDMSRVRKVLPGHLYTLPPAQNKVDIKNLDAATLETALIGVTTTKEAQRAIMGVLLGAGPDTTREALHRAQVDLNTSIGSSTASADRNRTTDGNGVAFPKNDISRLLETLHQLYTAAEQRQEPASILQDQLGQAVAAAPFFFSLGLRVVKLESFDAALERLYEAALTRSQFSADYQSMVRSVLNTLDRLRGKLAKLDSEREESLDADSPRIAGELLMAYLYQVPKGASRVELPNFYDDDTPLAISLDPALSATQNATRYFKLASKRKRALPLIAHAMEKTSQDIAYLESVVQLLEQTDPGHYGPIRTELERQGFLVKKRRSEGKAKQRTQGKHHHAEQIGRPDEFISTDGFTIRVGKSNLQNDRLTLKFGKPDDIWLHVKDAPGSHVLIEADHREVPETTLHEAALLAAYFSKLRTSINVPVDFTEVRHVWKPNGARPGYVLYDNQKTLYATPDKTLIGELLNRSTSTTARD</sequence>
<dbReference type="GO" id="GO:0043023">
    <property type="term" value="F:ribosomal large subunit binding"/>
    <property type="evidence" value="ECO:0007669"/>
    <property type="project" value="UniProtKB-UniRule"/>
</dbReference>
<dbReference type="GO" id="GO:0019843">
    <property type="term" value="F:rRNA binding"/>
    <property type="evidence" value="ECO:0007669"/>
    <property type="project" value="UniProtKB-UniRule"/>
</dbReference>
<evidence type="ECO:0000256" key="4">
    <source>
        <dbReference type="ARBA" id="ARBA00022917"/>
    </source>
</evidence>
<name>A0A9X7W2F2_9BACL</name>
<accession>A0A9X7W2F2</accession>
<proteinExistence type="inferred from homology"/>
<feature type="coiled-coil region" evidence="5">
    <location>
        <begin position="329"/>
        <end position="356"/>
    </location>
</feature>
<evidence type="ECO:0000256" key="6">
    <source>
        <dbReference type="SAM" id="MobiDB-lite"/>
    </source>
</evidence>
<dbReference type="EMBL" id="CP071182">
    <property type="protein sequence ID" value="QSO49496.1"/>
    <property type="molecule type" value="Genomic_DNA"/>
</dbReference>
<dbReference type="GO" id="GO:0072344">
    <property type="term" value="P:rescue of stalled ribosome"/>
    <property type="evidence" value="ECO:0007669"/>
    <property type="project" value="UniProtKB-UniRule"/>
</dbReference>
<organism evidence="8 9">
    <name type="scientific">Alicyclobacillus mengziensis</name>
    <dbReference type="NCBI Taxonomy" id="2931921"/>
    <lineage>
        <taxon>Bacteria</taxon>
        <taxon>Bacillati</taxon>
        <taxon>Bacillota</taxon>
        <taxon>Bacilli</taxon>
        <taxon>Bacillales</taxon>
        <taxon>Alicyclobacillaceae</taxon>
        <taxon>Alicyclobacillus</taxon>
    </lineage>
</organism>
<dbReference type="GO" id="GO:1990112">
    <property type="term" value="C:RQC complex"/>
    <property type="evidence" value="ECO:0007669"/>
    <property type="project" value="TreeGrafter"/>
</dbReference>
<keyword evidence="4 5" id="KW-0648">Protein biosynthesis</keyword>
<comment type="similarity">
    <text evidence="5">Belongs to the NEMF family.</text>
</comment>
<dbReference type="PANTHER" id="PTHR15239:SF6">
    <property type="entry name" value="RIBOSOME QUALITY CONTROL COMPLEX SUBUNIT NEMF"/>
    <property type="match status" value="1"/>
</dbReference>
<dbReference type="InterPro" id="IPR043682">
    <property type="entry name" value="RqcH_bacterial"/>
</dbReference>
<evidence type="ECO:0000313" key="8">
    <source>
        <dbReference type="EMBL" id="QSO49496.1"/>
    </source>
</evidence>
<keyword evidence="3 5" id="KW-0694">RNA-binding</keyword>
<dbReference type="GO" id="GO:0000049">
    <property type="term" value="F:tRNA binding"/>
    <property type="evidence" value="ECO:0007669"/>
    <property type="project" value="UniProtKB-UniRule"/>
</dbReference>
<dbReference type="InterPro" id="IPR008532">
    <property type="entry name" value="NFACT_RNA-bd"/>
</dbReference>
<evidence type="ECO:0000313" key="9">
    <source>
        <dbReference type="Proteomes" id="UP000663505"/>
    </source>
</evidence>
<dbReference type="KEGG" id="afx:JZ786_11685"/>
<dbReference type="Proteomes" id="UP000663505">
    <property type="component" value="Chromosome"/>
</dbReference>
<dbReference type="AlphaFoldDB" id="A0A9X7W2F2"/>
<dbReference type="HAMAP" id="MF_00844_B">
    <property type="entry name" value="RqcH_B"/>
    <property type="match status" value="1"/>
</dbReference>
<evidence type="ECO:0000256" key="5">
    <source>
        <dbReference type="HAMAP-Rule" id="MF_00844"/>
    </source>
</evidence>
<dbReference type="Pfam" id="PF05670">
    <property type="entry name" value="NFACT-R_1"/>
    <property type="match status" value="1"/>
</dbReference>
<keyword evidence="1 5" id="KW-0820">tRNA-binding</keyword>
<dbReference type="Pfam" id="PF05833">
    <property type="entry name" value="NFACT_N"/>
    <property type="match status" value="1"/>
</dbReference>
<gene>
    <name evidence="5" type="primary">rqcH</name>
    <name evidence="8" type="ORF">JZ786_11685</name>
</gene>
<evidence type="ECO:0000256" key="3">
    <source>
        <dbReference type="ARBA" id="ARBA00022884"/>
    </source>
</evidence>
<keyword evidence="5" id="KW-0175">Coiled coil</keyword>
<keyword evidence="2 5" id="KW-0699">rRNA-binding</keyword>
<comment type="function">
    <text evidence="5">Key component of the ribosome quality control system (RQC), a ribosome-associated complex that mediates the extraction of incompletely synthesized nascent chains from stalled ribosomes and their subsequent degradation. RqcH recruits Ala-charged tRNA, and with RqcP directs the elongation of stalled nascent chains on 50S ribosomal subunits, leading to non-templated C-terminal alanine extensions (Ala tail). The Ala tail promotes nascent chain degradation. May add between 1 and at least 8 Ala residues. Binds to stalled 50S ribosomal subunits.</text>
</comment>
<dbReference type="InterPro" id="IPR051608">
    <property type="entry name" value="RQC_Subunit_NEMF"/>
</dbReference>
<feature type="region of interest" description="Disordered" evidence="6">
    <location>
        <begin position="468"/>
        <end position="491"/>
    </location>
</feature>
<dbReference type="Gene3D" id="2.30.310.10">
    <property type="entry name" value="ibrinogen binding protein from staphylococcus aureus domain"/>
    <property type="match status" value="1"/>
</dbReference>